<name>A0ABX1JER9_9PSEU</name>
<gene>
    <name evidence="3" type="ORF">HFP15_36040</name>
</gene>
<sequence length="288" mass="32214">METVGGAPVLRFERRFAHPVKKVWRAVSEPAELKHWFPAMLETELKIGAPIRFVFPEEAPIDAIGHGEILELDPPKVFAFRWNHDVLRFELVPDGDGCLLYFSQALGGGSIGRLAAGRNAAGWDHCLGSLAALLDGRTAEPFTEPMTAIGRYVERFGLAEGEVTKTGAGYEIRFARDLVWKPCAQVWRLLTDEGFAGLSGDNLTRSEEPRVLEYATEDGVVRWELHYDELGSRVELTQTVPDADRVPELLARWHIHLDRLFAAAHGQAQPADDERAGQLAAYYRDRVR</sequence>
<proteinExistence type="inferred from homology"/>
<dbReference type="EMBL" id="JAAXLS010000052">
    <property type="protein sequence ID" value="NKQ58277.1"/>
    <property type="molecule type" value="Genomic_DNA"/>
</dbReference>
<evidence type="ECO:0000256" key="1">
    <source>
        <dbReference type="ARBA" id="ARBA00006817"/>
    </source>
</evidence>
<organism evidence="3 4">
    <name type="scientific">Amycolatopsis acididurans</name>
    <dbReference type="NCBI Taxonomy" id="2724524"/>
    <lineage>
        <taxon>Bacteria</taxon>
        <taxon>Bacillati</taxon>
        <taxon>Actinomycetota</taxon>
        <taxon>Actinomycetes</taxon>
        <taxon>Pseudonocardiales</taxon>
        <taxon>Pseudonocardiaceae</taxon>
        <taxon>Amycolatopsis</taxon>
    </lineage>
</organism>
<protein>
    <submittedName>
        <fullName evidence="3">SRPBCC family protein</fullName>
    </submittedName>
</protein>
<comment type="similarity">
    <text evidence="1">Belongs to the AHA1 family.</text>
</comment>
<reference evidence="3 4" key="1">
    <citation type="submission" date="2020-04" db="EMBL/GenBank/DDBJ databases">
        <title>Novel species.</title>
        <authorList>
            <person name="Teo W.F.A."/>
            <person name="Lipun K."/>
            <person name="Srisuk N."/>
            <person name="Duangmal K."/>
        </authorList>
    </citation>
    <scope>NUCLEOTIDE SEQUENCE [LARGE SCALE GENOMIC DNA]</scope>
    <source>
        <strain evidence="3 4">K13G38</strain>
    </source>
</reference>
<comment type="caution">
    <text evidence="3">The sequence shown here is derived from an EMBL/GenBank/DDBJ whole genome shotgun (WGS) entry which is preliminary data.</text>
</comment>
<accession>A0ABX1JER9</accession>
<dbReference type="InterPro" id="IPR013538">
    <property type="entry name" value="ASHA1/2-like_C"/>
</dbReference>
<feature type="domain" description="Activator of Hsp90 ATPase homologue 1/2-like C-terminal" evidence="2">
    <location>
        <begin position="18"/>
        <end position="134"/>
    </location>
</feature>
<dbReference type="Gene3D" id="3.30.530.20">
    <property type="match status" value="2"/>
</dbReference>
<evidence type="ECO:0000313" key="4">
    <source>
        <dbReference type="Proteomes" id="UP000715441"/>
    </source>
</evidence>
<dbReference type="Pfam" id="PF08327">
    <property type="entry name" value="AHSA1"/>
    <property type="match status" value="1"/>
</dbReference>
<keyword evidence="4" id="KW-1185">Reference proteome</keyword>
<dbReference type="Proteomes" id="UP000715441">
    <property type="component" value="Unassembled WGS sequence"/>
</dbReference>
<dbReference type="CDD" id="cd08899">
    <property type="entry name" value="SRPBCC_CalC_Aha1-like_6"/>
    <property type="match status" value="1"/>
</dbReference>
<dbReference type="InterPro" id="IPR023393">
    <property type="entry name" value="START-like_dom_sf"/>
</dbReference>
<dbReference type="SUPFAM" id="SSF55961">
    <property type="entry name" value="Bet v1-like"/>
    <property type="match status" value="2"/>
</dbReference>
<evidence type="ECO:0000313" key="3">
    <source>
        <dbReference type="EMBL" id="NKQ58277.1"/>
    </source>
</evidence>
<evidence type="ECO:0000259" key="2">
    <source>
        <dbReference type="Pfam" id="PF08327"/>
    </source>
</evidence>